<dbReference type="RefSeq" id="WP_189587031.1">
    <property type="nucleotide sequence ID" value="NZ_BMYV01000003.1"/>
</dbReference>
<comment type="caution">
    <text evidence="2">The sequence shown here is derived from an EMBL/GenBank/DDBJ whole genome shotgun (WGS) entry which is preliminary data.</text>
</comment>
<reference evidence="2 3" key="1">
    <citation type="journal article" date="2014" name="Int. J. Syst. Evol. Microbiol.">
        <title>Complete genome sequence of Corynebacterium casei LMG S-19264T (=DSM 44701T), isolated from a smear-ripened cheese.</title>
        <authorList>
            <consortium name="US DOE Joint Genome Institute (JGI-PGF)"/>
            <person name="Walter F."/>
            <person name="Albersmeier A."/>
            <person name="Kalinowski J."/>
            <person name="Ruckert C."/>
        </authorList>
    </citation>
    <scope>NUCLEOTIDE SEQUENCE [LARGE SCALE GENOMIC DNA]</scope>
    <source>
        <strain evidence="2 3">KCTC 23968</strain>
    </source>
</reference>
<protein>
    <recommendedName>
        <fullName evidence="1">Glycosyltransferase 2-like domain-containing protein</fullName>
    </recommendedName>
</protein>
<keyword evidence="3" id="KW-1185">Reference proteome</keyword>
<dbReference type="Gene3D" id="3.90.550.10">
    <property type="entry name" value="Spore Coat Polysaccharide Biosynthesis Protein SpsA, Chain A"/>
    <property type="match status" value="1"/>
</dbReference>
<feature type="domain" description="Glycosyltransferase 2-like" evidence="1">
    <location>
        <begin position="20"/>
        <end position="109"/>
    </location>
</feature>
<dbReference type="EMBL" id="BMYV01000003">
    <property type="protein sequence ID" value="GGX75042.1"/>
    <property type="molecule type" value="Genomic_DNA"/>
</dbReference>
<dbReference type="Pfam" id="PF00535">
    <property type="entry name" value="Glycos_transf_2"/>
    <property type="match status" value="1"/>
</dbReference>
<dbReference type="CDD" id="cd00761">
    <property type="entry name" value="Glyco_tranf_GTA_type"/>
    <property type="match status" value="1"/>
</dbReference>
<evidence type="ECO:0000259" key="1">
    <source>
        <dbReference type="Pfam" id="PF00535"/>
    </source>
</evidence>
<sequence length="307" mass="33398">MQTDTTRTSEDKVEMKLKLSVVVISFNMAREIPRTLLSLSPKMQNGMAADDYEIIVVDNGSTRPFDDEACKAISPNIKIIHNDPCGSVSPVGAIKRGLEACQGELIGVLIDGARMASPGLLATALQASQLSARPVIGTLAFHLGPDVQMKSVHNGYDQHAEDALLKTVPWETDGYQLFNISVFAGSSATGWFKIPGETNALFMRADLWSELGGYDQGFQTVGGGLTNHDMWHRACKSRNSDVFLLLGEATFHQFHGGVATNAKVSPSADFHKEYRALRGTDYSRPWAPFKIFGSIKPVHADSLKASK</sequence>
<dbReference type="AlphaFoldDB" id="A0A918KUR0"/>
<gene>
    <name evidence="2" type="ORF">GCM10011309_26550</name>
</gene>
<name>A0A918KUR0_9PROT</name>
<dbReference type="SUPFAM" id="SSF53448">
    <property type="entry name" value="Nucleotide-diphospho-sugar transferases"/>
    <property type="match status" value="1"/>
</dbReference>
<dbReference type="Proteomes" id="UP000600865">
    <property type="component" value="Unassembled WGS sequence"/>
</dbReference>
<proteinExistence type="predicted"/>
<accession>A0A918KUR0</accession>
<evidence type="ECO:0000313" key="3">
    <source>
        <dbReference type="Proteomes" id="UP000600865"/>
    </source>
</evidence>
<dbReference type="InterPro" id="IPR001173">
    <property type="entry name" value="Glyco_trans_2-like"/>
</dbReference>
<dbReference type="InterPro" id="IPR029044">
    <property type="entry name" value="Nucleotide-diphossugar_trans"/>
</dbReference>
<evidence type="ECO:0000313" key="2">
    <source>
        <dbReference type="EMBL" id="GGX75042.1"/>
    </source>
</evidence>
<organism evidence="2 3">
    <name type="scientific">Litorimonas cladophorae</name>
    <dbReference type="NCBI Taxonomy" id="1220491"/>
    <lineage>
        <taxon>Bacteria</taxon>
        <taxon>Pseudomonadati</taxon>
        <taxon>Pseudomonadota</taxon>
        <taxon>Alphaproteobacteria</taxon>
        <taxon>Maricaulales</taxon>
        <taxon>Robiginitomaculaceae</taxon>
    </lineage>
</organism>